<evidence type="ECO:0000256" key="1">
    <source>
        <dbReference type="SAM" id="Phobius"/>
    </source>
</evidence>
<reference evidence="2 3" key="1">
    <citation type="submission" date="2016-10" db="EMBL/GenBank/DDBJ databases">
        <authorList>
            <person name="de Groot N.N."/>
        </authorList>
    </citation>
    <scope>NUCLEOTIDE SEQUENCE [LARGE SCALE GENOMIC DNA]</scope>
    <source>
        <strain evidence="2 3">DSM 19886</strain>
    </source>
</reference>
<feature type="transmembrane region" description="Helical" evidence="1">
    <location>
        <begin position="12"/>
        <end position="29"/>
    </location>
</feature>
<dbReference type="RefSeq" id="WP_089895941.1">
    <property type="nucleotide sequence ID" value="NZ_FNGV01000029.1"/>
</dbReference>
<gene>
    <name evidence="2" type="ORF">SAMN04488514_1295</name>
</gene>
<protein>
    <submittedName>
        <fullName evidence="2">Uncharacterized protein</fullName>
    </submittedName>
</protein>
<dbReference type="EMBL" id="FNGV01000029">
    <property type="protein sequence ID" value="SDN13635.1"/>
    <property type="molecule type" value="Genomic_DNA"/>
</dbReference>
<keyword evidence="3" id="KW-1185">Reference proteome</keyword>
<evidence type="ECO:0000313" key="3">
    <source>
        <dbReference type="Proteomes" id="UP000199440"/>
    </source>
</evidence>
<keyword evidence="1" id="KW-0472">Membrane</keyword>
<keyword evidence="1" id="KW-1133">Transmembrane helix</keyword>
<name>A0A1G9YY50_9FLAO</name>
<evidence type="ECO:0000313" key="2">
    <source>
        <dbReference type="EMBL" id="SDN13635.1"/>
    </source>
</evidence>
<organism evidence="2 3">
    <name type="scientific">Kriegella aquimaris</name>
    <dbReference type="NCBI Taxonomy" id="192904"/>
    <lineage>
        <taxon>Bacteria</taxon>
        <taxon>Pseudomonadati</taxon>
        <taxon>Bacteroidota</taxon>
        <taxon>Flavobacteriia</taxon>
        <taxon>Flavobacteriales</taxon>
        <taxon>Flavobacteriaceae</taxon>
        <taxon>Kriegella</taxon>
    </lineage>
</organism>
<dbReference type="OrthoDB" id="1445360at2"/>
<proteinExistence type="predicted"/>
<dbReference type="Proteomes" id="UP000199440">
    <property type="component" value="Unassembled WGS sequence"/>
</dbReference>
<sequence length="165" mass="19363">MPKYSSKTNLVWEAFLACLIIATIGFGIFSAVENLIYQILAISITLILIGLIIYYARTKAFSILFEDKHVVVKYRFISKVKHINYSDITELKYINASKSPTTNEIKFKEAEQNLSLKFLSIEYESYIEFVKWIKSKNDKVQLTVFPSDNYMNHRLQEIYGFKYRK</sequence>
<feature type="transmembrane region" description="Helical" evidence="1">
    <location>
        <begin position="35"/>
        <end position="56"/>
    </location>
</feature>
<accession>A0A1G9YY50</accession>
<keyword evidence="1" id="KW-0812">Transmembrane</keyword>
<dbReference type="AlphaFoldDB" id="A0A1G9YY50"/>